<evidence type="ECO:0000256" key="3">
    <source>
        <dbReference type="ARBA" id="ARBA00022490"/>
    </source>
</evidence>
<feature type="compositionally biased region" description="Acidic residues" evidence="5">
    <location>
        <begin position="295"/>
        <end position="305"/>
    </location>
</feature>
<dbReference type="GO" id="GO:0000387">
    <property type="term" value="P:spliceosomal snRNP assembly"/>
    <property type="evidence" value="ECO:0007669"/>
    <property type="project" value="TreeGrafter"/>
</dbReference>
<proteinExistence type="predicted"/>
<dbReference type="InterPro" id="IPR011993">
    <property type="entry name" value="PH-like_dom_sf"/>
</dbReference>
<dbReference type="InterPro" id="IPR039924">
    <property type="entry name" value="ICln/Lot5/Saf5"/>
</dbReference>
<keyword evidence="4" id="KW-0539">Nucleus</keyword>
<gene>
    <name evidence="6" type="ORF">HIM_06082</name>
</gene>
<keyword evidence="3" id="KW-0963">Cytoplasm</keyword>
<feature type="region of interest" description="Disordered" evidence="5">
    <location>
        <begin position="285"/>
        <end position="345"/>
    </location>
</feature>
<evidence type="ECO:0000256" key="5">
    <source>
        <dbReference type="SAM" id="MobiDB-lite"/>
    </source>
</evidence>
<dbReference type="PANTHER" id="PTHR21399:SF0">
    <property type="entry name" value="METHYLOSOME SUBUNIT PICLN"/>
    <property type="match status" value="1"/>
</dbReference>
<dbReference type="AlphaFoldDB" id="A0A0F7ZJK1"/>
<feature type="compositionally biased region" description="Basic and acidic residues" evidence="5">
    <location>
        <begin position="336"/>
        <end position="345"/>
    </location>
</feature>
<dbReference type="OrthoDB" id="19714at2759"/>
<keyword evidence="7" id="KW-1185">Reference proteome</keyword>
<name>A0A0F7ZJK1_9HYPO</name>
<evidence type="ECO:0000313" key="6">
    <source>
        <dbReference type="EMBL" id="KJZ74486.1"/>
    </source>
</evidence>
<protein>
    <recommendedName>
        <fullName evidence="8">Protein LOT5</fullName>
    </recommendedName>
</protein>
<dbReference type="GO" id="GO:0045292">
    <property type="term" value="P:mRNA cis splicing, via spliceosome"/>
    <property type="evidence" value="ECO:0007669"/>
    <property type="project" value="TreeGrafter"/>
</dbReference>
<dbReference type="GO" id="GO:0034715">
    <property type="term" value="C:pICln-Sm protein complex"/>
    <property type="evidence" value="ECO:0007669"/>
    <property type="project" value="TreeGrafter"/>
</dbReference>
<dbReference type="GO" id="GO:0005681">
    <property type="term" value="C:spliceosomal complex"/>
    <property type="evidence" value="ECO:0007669"/>
    <property type="project" value="TreeGrafter"/>
</dbReference>
<dbReference type="PANTHER" id="PTHR21399">
    <property type="entry name" value="CHLORIDE CONDUCTANCE REGULATORY PROTEIN ICLN"/>
    <property type="match status" value="1"/>
</dbReference>
<organism evidence="6 7">
    <name type="scientific">Hirsutella minnesotensis 3608</name>
    <dbReference type="NCBI Taxonomy" id="1043627"/>
    <lineage>
        <taxon>Eukaryota</taxon>
        <taxon>Fungi</taxon>
        <taxon>Dikarya</taxon>
        <taxon>Ascomycota</taxon>
        <taxon>Pezizomycotina</taxon>
        <taxon>Sordariomycetes</taxon>
        <taxon>Hypocreomycetidae</taxon>
        <taxon>Hypocreales</taxon>
        <taxon>Ophiocordycipitaceae</taxon>
        <taxon>Hirsutella</taxon>
    </lineage>
</organism>
<evidence type="ECO:0000256" key="4">
    <source>
        <dbReference type="ARBA" id="ARBA00023242"/>
    </source>
</evidence>
<accession>A0A0F7ZJK1</accession>
<dbReference type="EMBL" id="KQ030525">
    <property type="protein sequence ID" value="KJZ74486.1"/>
    <property type="molecule type" value="Genomic_DNA"/>
</dbReference>
<sequence length="345" mass="36395">MGPVSIRMTAGVHSDFLSPSSMNLEASTRNYPRVKSTMLATTIRSPPAIGDYIPLADYQAQTPESFTDGKPVLHFHVEGATALIPKSSCGSLAIFPADMAATADGSQDSNGEAEDVTAEQKVDVFVTSEVFTVFSHQAQAGVSIPYPSISIHAIKQVTGHGEGNSSQAVWMQLELSDGGANDNDFDTIELTIIPTSGAPDAEGNVTQQLFDAVSACSELHPDPADGEDDDDEYDRIVFESSAEHEALDGFTGVLRGSASGGLPPPMPGSGGWITADNVHEFFDEEGNFLGRNGEADENPDAEADGSGELGEGAGRIRGREELEPEGVNGHGTEATQDNKRPRVDE</sequence>
<evidence type="ECO:0000256" key="1">
    <source>
        <dbReference type="ARBA" id="ARBA00004123"/>
    </source>
</evidence>
<reference evidence="6 7" key="1">
    <citation type="journal article" date="2014" name="Genome Biol. Evol.">
        <title>Comparative genomics and transcriptomics analyses reveal divergent lifestyle features of nematode endoparasitic fungus Hirsutella minnesotensis.</title>
        <authorList>
            <person name="Lai Y."/>
            <person name="Liu K."/>
            <person name="Zhang X."/>
            <person name="Zhang X."/>
            <person name="Li K."/>
            <person name="Wang N."/>
            <person name="Shu C."/>
            <person name="Wu Y."/>
            <person name="Wang C."/>
            <person name="Bushley K.E."/>
            <person name="Xiang M."/>
            <person name="Liu X."/>
        </authorList>
    </citation>
    <scope>NUCLEOTIDE SEQUENCE [LARGE SCALE GENOMIC DNA]</scope>
    <source>
        <strain evidence="6 7">3608</strain>
    </source>
</reference>
<evidence type="ECO:0008006" key="8">
    <source>
        <dbReference type="Google" id="ProtNLM"/>
    </source>
</evidence>
<dbReference type="GO" id="GO:0005829">
    <property type="term" value="C:cytosol"/>
    <property type="evidence" value="ECO:0007669"/>
    <property type="project" value="TreeGrafter"/>
</dbReference>
<dbReference type="Gene3D" id="2.30.29.30">
    <property type="entry name" value="Pleckstrin-homology domain (PH domain)/Phosphotyrosine-binding domain (PTB)"/>
    <property type="match status" value="1"/>
</dbReference>
<evidence type="ECO:0000313" key="7">
    <source>
        <dbReference type="Proteomes" id="UP000054481"/>
    </source>
</evidence>
<evidence type="ECO:0000256" key="2">
    <source>
        <dbReference type="ARBA" id="ARBA00004496"/>
    </source>
</evidence>
<comment type="subcellular location">
    <subcellularLocation>
        <location evidence="2">Cytoplasm</location>
    </subcellularLocation>
    <subcellularLocation>
        <location evidence="1">Nucleus</location>
    </subcellularLocation>
</comment>
<dbReference type="Pfam" id="PF03517">
    <property type="entry name" value="Voldacs"/>
    <property type="match status" value="1"/>
</dbReference>
<dbReference type="Proteomes" id="UP000054481">
    <property type="component" value="Unassembled WGS sequence"/>
</dbReference>